<protein>
    <submittedName>
        <fullName evidence="8">Uncharacterized protein</fullName>
    </submittedName>
</protein>
<dbReference type="GO" id="GO:0052381">
    <property type="term" value="F:tRNA dimethylallyltransferase activity"/>
    <property type="evidence" value="ECO:0007669"/>
    <property type="project" value="TreeGrafter"/>
</dbReference>
<name>A0A843VEN2_COLES</name>
<feature type="coiled-coil region" evidence="6">
    <location>
        <begin position="389"/>
        <end position="416"/>
    </location>
</feature>
<feature type="region of interest" description="Disordered" evidence="7">
    <location>
        <begin position="1"/>
        <end position="55"/>
    </location>
</feature>
<dbReference type="SUPFAM" id="SSF52540">
    <property type="entry name" value="P-loop containing nucleoside triphosphate hydrolases"/>
    <property type="match status" value="1"/>
</dbReference>
<dbReference type="InterPro" id="IPR039657">
    <property type="entry name" value="Dimethylallyltransferase"/>
</dbReference>
<dbReference type="GO" id="GO:0005524">
    <property type="term" value="F:ATP binding"/>
    <property type="evidence" value="ECO:0007669"/>
    <property type="project" value="UniProtKB-KW"/>
</dbReference>
<keyword evidence="4" id="KW-0547">Nucleotide-binding</keyword>
<evidence type="ECO:0000256" key="2">
    <source>
        <dbReference type="ARBA" id="ARBA00022679"/>
    </source>
</evidence>
<dbReference type="GO" id="GO:0005739">
    <property type="term" value="C:mitochondrion"/>
    <property type="evidence" value="ECO:0007669"/>
    <property type="project" value="TreeGrafter"/>
</dbReference>
<dbReference type="SMR" id="A0A843VEN2"/>
<dbReference type="AlphaFoldDB" id="A0A843VEN2"/>
<dbReference type="PANTHER" id="PTHR11088:SF86">
    <property type="entry name" value="ADENYLATE ISOPENTENYLTRANSFERASE 4-RELATED"/>
    <property type="match status" value="1"/>
</dbReference>
<comment type="caution">
    <text evidence="8">The sequence shown here is derived from an EMBL/GenBank/DDBJ whole genome shotgun (WGS) entry which is preliminary data.</text>
</comment>
<evidence type="ECO:0000256" key="3">
    <source>
        <dbReference type="ARBA" id="ARBA00022712"/>
    </source>
</evidence>
<dbReference type="Proteomes" id="UP000652761">
    <property type="component" value="Unassembled WGS sequence"/>
</dbReference>
<keyword evidence="9" id="KW-1185">Reference proteome</keyword>
<evidence type="ECO:0000256" key="4">
    <source>
        <dbReference type="ARBA" id="ARBA00022741"/>
    </source>
</evidence>
<proteinExistence type="inferred from homology"/>
<dbReference type="InterPro" id="IPR027417">
    <property type="entry name" value="P-loop_NTPase"/>
</dbReference>
<accession>A0A843VEN2</accession>
<dbReference type="OrthoDB" id="775260at2759"/>
<dbReference type="PANTHER" id="PTHR11088">
    <property type="entry name" value="TRNA DIMETHYLALLYLTRANSFERASE"/>
    <property type="match status" value="1"/>
</dbReference>
<evidence type="ECO:0000313" key="8">
    <source>
        <dbReference type="EMBL" id="MQL92170.1"/>
    </source>
</evidence>
<evidence type="ECO:0000256" key="1">
    <source>
        <dbReference type="ARBA" id="ARBA00005842"/>
    </source>
</evidence>
<evidence type="ECO:0000256" key="6">
    <source>
        <dbReference type="SAM" id="Coils"/>
    </source>
</evidence>
<dbReference type="Gene3D" id="3.40.50.300">
    <property type="entry name" value="P-loop containing nucleotide triphosphate hydrolases"/>
    <property type="match status" value="1"/>
</dbReference>
<dbReference type="GO" id="GO:0009691">
    <property type="term" value="P:cytokinin biosynthetic process"/>
    <property type="evidence" value="ECO:0007669"/>
    <property type="project" value="UniProtKB-KW"/>
</dbReference>
<organism evidence="8 9">
    <name type="scientific">Colocasia esculenta</name>
    <name type="common">Wild taro</name>
    <name type="synonym">Arum esculentum</name>
    <dbReference type="NCBI Taxonomy" id="4460"/>
    <lineage>
        <taxon>Eukaryota</taxon>
        <taxon>Viridiplantae</taxon>
        <taxon>Streptophyta</taxon>
        <taxon>Embryophyta</taxon>
        <taxon>Tracheophyta</taxon>
        <taxon>Spermatophyta</taxon>
        <taxon>Magnoliopsida</taxon>
        <taxon>Liliopsida</taxon>
        <taxon>Araceae</taxon>
        <taxon>Aroideae</taxon>
        <taxon>Colocasieae</taxon>
        <taxon>Colocasia</taxon>
    </lineage>
</organism>
<comment type="similarity">
    <text evidence="1">Belongs to the IPP transferase family.</text>
</comment>
<dbReference type="GO" id="GO:0006400">
    <property type="term" value="P:tRNA modification"/>
    <property type="evidence" value="ECO:0007669"/>
    <property type="project" value="TreeGrafter"/>
</dbReference>
<dbReference type="Gene3D" id="1.10.287.890">
    <property type="entry name" value="Crystal structure of tRNA isopentenylpyrophosphate transferase (bh2366) domain"/>
    <property type="match status" value="1"/>
</dbReference>
<evidence type="ECO:0000256" key="5">
    <source>
        <dbReference type="ARBA" id="ARBA00022840"/>
    </source>
</evidence>
<reference evidence="8" key="1">
    <citation type="submission" date="2017-07" db="EMBL/GenBank/DDBJ databases">
        <title>Taro Niue Genome Assembly and Annotation.</title>
        <authorList>
            <person name="Atibalentja N."/>
            <person name="Keating K."/>
            <person name="Fields C.J."/>
        </authorList>
    </citation>
    <scope>NUCLEOTIDE SEQUENCE</scope>
    <source>
        <strain evidence="8">Niue_2</strain>
        <tissue evidence="8">Leaf</tissue>
    </source>
</reference>
<evidence type="ECO:0000313" key="9">
    <source>
        <dbReference type="Proteomes" id="UP000652761"/>
    </source>
</evidence>
<dbReference type="Pfam" id="PF01715">
    <property type="entry name" value="IPPT"/>
    <property type="match status" value="2"/>
</dbReference>
<dbReference type="EMBL" id="NMUH01001419">
    <property type="protein sequence ID" value="MQL92170.1"/>
    <property type="molecule type" value="Genomic_DNA"/>
</dbReference>
<keyword evidence="6" id="KW-0175">Coiled coil</keyword>
<evidence type="ECO:0000256" key="7">
    <source>
        <dbReference type="SAM" id="MobiDB-lite"/>
    </source>
</evidence>
<feature type="compositionally biased region" description="Polar residues" evidence="7">
    <location>
        <begin position="21"/>
        <end position="40"/>
    </location>
</feature>
<sequence>MHPTGEELATPTVVVPKRLPSSGSDADQRSQSLPSSASARNSHRTCARSSDSMRGLLSRRRIPLQHAAEQGSGYRSGGCGSSAGRRFCAVAAQGGRVVLPTEKVVVIVGATGTGKSKLAIDLALRLPPAEVVNSDKMQVYAALDATTNKITAAEGRGVPHHLLGDVDPAAGELSPAGFRELGGAVVADIAARGGLPIVAGGSNSFVHALLADPYDPSHDPFIASPAALSPVGLRYPCCLLWVDVARPVLYDHLDRRVDEMLKSKMFEELEENYDPERRGRGYTGPWRAIGVPEFDRFFERYPPGGGGGPGRAAAYRAAVDEIKENTRRLADVQVGKIQRLKELGWPLQRVDATAAVWAALQGSEKGEVQAAWEEGVLRPSVEAVERFLLDNVEAAAAAAAAALVVEEEEEEEANEEGVVAGRLRLTLA</sequence>
<keyword evidence="2" id="KW-0808">Transferase</keyword>
<keyword evidence="3" id="KW-0203">Cytokinin biosynthesis</keyword>
<gene>
    <name evidence="8" type="ORF">Taro_024791</name>
</gene>
<keyword evidence="5" id="KW-0067">ATP-binding</keyword>